<feature type="region of interest" description="Disordered" evidence="1">
    <location>
        <begin position="1"/>
        <end position="27"/>
    </location>
</feature>
<reference evidence="2" key="2">
    <citation type="submission" date="2020-09" db="EMBL/GenBank/DDBJ databases">
        <authorList>
            <person name="Yu Y."/>
        </authorList>
    </citation>
    <scope>NUCLEOTIDE SEQUENCE</scope>
    <source>
        <strain evidence="2">KCTC 49039</strain>
    </source>
</reference>
<dbReference type="AlphaFoldDB" id="A0A927J0H4"/>
<sequence length="93" mass="10563">MTSTANVHVGDKRRDVPETRRVSSLTPTRGSVTFRTTADDRRILDRLNSEGIAASDAVRRGLRLLEQERWLDEARAAMIANRDENLNDEPDAW</sequence>
<evidence type="ECO:0000313" key="2">
    <source>
        <dbReference type="EMBL" id="MBD8079587.1"/>
    </source>
</evidence>
<feature type="compositionally biased region" description="Basic and acidic residues" evidence="1">
    <location>
        <begin position="9"/>
        <end position="21"/>
    </location>
</feature>
<proteinExistence type="predicted"/>
<name>A0A927J0H4_9MICO</name>
<comment type="caution">
    <text evidence="2">The sequence shown here is derived from an EMBL/GenBank/DDBJ whole genome shotgun (WGS) entry which is preliminary data.</text>
</comment>
<organism evidence="2 3">
    <name type="scientific">Cellulosimicrobium arenosum</name>
    <dbReference type="NCBI Taxonomy" id="2708133"/>
    <lineage>
        <taxon>Bacteria</taxon>
        <taxon>Bacillati</taxon>
        <taxon>Actinomycetota</taxon>
        <taxon>Actinomycetes</taxon>
        <taxon>Micrococcales</taxon>
        <taxon>Promicromonosporaceae</taxon>
        <taxon>Cellulosimicrobium</taxon>
    </lineage>
</organism>
<accession>A0A927J0H4</accession>
<evidence type="ECO:0000313" key="3">
    <source>
        <dbReference type="Proteomes" id="UP000610846"/>
    </source>
</evidence>
<dbReference type="Proteomes" id="UP000610846">
    <property type="component" value="Unassembled WGS sequence"/>
</dbReference>
<protein>
    <submittedName>
        <fullName evidence="2">Uncharacterized protein</fullName>
    </submittedName>
</protein>
<reference evidence="2" key="1">
    <citation type="journal article" date="2018" name="Curr. Microbiol.">
        <title>Cellulosimicrobium arenosum sp. nov., Isolated from Marine Sediment Sand.</title>
        <authorList>
            <person name="Oh M."/>
            <person name="Kim J.H."/>
            <person name="Yoon J.H."/>
            <person name="Schumann P."/>
            <person name="Kim W."/>
        </authorList>
    </citation>
    <scope>NUCLEOTIDE SEQUENCE</scope>
    <source>
        <strain evidence="2">KCTC 49039</strain>
    </source>
</reference>
<gene>
    <name evidence="2" type="ORF">IF651_11020</name>
</gene>
<evidence type="ECO:0000256" key="1">
    <source>
        <dbReference type="SAM" id="MobiDB-lite"/>
    </source>
</evidence>
<dbReference type="RefSeq" id="WP_191829274.1">
    <property type="nucleotide sequence ID" value="NZ_JACYHB010000008.1"/>
</dbReference>
<keyword evidence="3" id="KW-1185">Reference proteome</keyword>
<dbReference type="EMBL" id="JACYHB010000008">
    <property type="protein sequence ID" value="MBD8079587.1"/>
    <property type="molecule type" value="Genomic_DNA"/>
</dbReference>